<evidence type="ECO:0000313" key="3">
    <source>
        <dbReference type="EMBL" id="MFG6486850.1"/>
    </source>
</evidence>
<keyword evidence="4" id="KW-1185">Reference proteome</keyword>
<dbReference type="SUPFAM" id="SSF56954">
    <property type="entry name" value="Outer membrane efflux proteins (OEP)"/>
    <property type="match status" value="1"/>
</dbReference>
<dbReference type="InterPro" id="IPR010131">
    <property type="entry name" value="MdtP/NodT-like"/>
</dbReference>
<dbReference type="Proteomes" id="UP001606134">
    <property type="component" value="Unassembled WGS sequence"/>
</dbReference>
<keyword evidence="1" id="KW-0175">Coiled coil</keyword>
<evidence type="ECO:0000256" key="1">
    <source>
        <dbReference type="SAM" id="Coils"/>
    </source>
</evidence>
<feature type="coiled-coil region" evidence="1">
    <location>
        <begin position="111"/>
        <end position="138"/>
    </location>
</feature>
<accession>A0ABW7HAI9</accession>
<dbReference type="EMBL" id="JBIGIC010000004">
    <property type="protein sequence ID" value="MFG6486850.1"/>
    <property type="molecule type" value="Genomic_DNA"/>
</dbReference>
<organism evidence="3 4">
    <name type="scientific">Pelomonas candidula</name>
    <dbReference type="NCBI Taxonomy" id="3299025"/>
    <lineage>
        <taxon>Bacteria</taxon>
        <taxon>Pseudomonadati</taxon>
        <taxon>Pseudomonadota</taxon>
        <taxon>Betaproteobacteria</taxon>
        <taxon>Burkholderiales</taxon>
        <taxon>Sphaerotilaceae</taxon>
        <taxon>Roseateles</taxon>
    </lineage>
</organism>
<dbReference type="Gene3D" id="1.20.1600.10">
    <property type="entry name" value="Outer membrane efflux proteins (OEP)"/>
    <property type="match status" value="1"/>
</dbReference>
<reference evidence="3 4" key="1">
    <citation type="submission" date="2024-08" db="EMBL/GenBank/DDBJ databases">
        <authorList>
            <person name="Lu H."/>
        </authorList>
    </citation>
    <scope>NUCLEOTIDE SEQUENCE [LARGE SCALE GENOMIC DNA]</scope>
    <source>
        <strain evidence="3 4">BYS78W</strain>
    </source>
</reference>
<dbReference type="PANTHER" id="PTHR30203:SF24">
    <property type="entry name" value="BLR4935 PROTEIN"/>
    <property type="match status" value="1"/>
</dbReference>
<proteinExistence type="predicted"/>
<protein>
    <submittedName>
        <fullName evidence="3">TolC family protein</fullName>
    </submittedName>
</protein>
<sequence length="410" mass="44011">MSRFLLCAAAVAAAWLPALVGAEPLSFDQAIRLAAQRSEAARARHAAAMSAAESSRAASQLPDPVFSAGIDNLPVTGPDRLSTNRESMTTKRVGFSQEWVSADKRAAREAAARAMAGVEEAQAAAAQAEARLQAAMAYVDAWYAGEALKLTTQAEHHLREELDTARARLAAAGGGSADMLQLAAAQGMAEDDSAEARQRQALAFASLQRWAGYRPDALATGPVFVMPTEADYVARHPEVAVTRRNVEVARGNATVAAQERHANWTWAVSYGQRTGYSDMVSIGVSIPLQIAPSQRQDRETAARLALVDKAEAELAEATRAATAEYQALSGDAERQAQRVVRFETAVTIPARQRTEALLAGYRSNQAPLSAVFEARRQALEAERKHLALQRELARIQAQLTFKPLAEGSVL</sequence>
<feature type="signal peptide" evidence="2">
    <location>
        <begin position="1"/>
        <end position="22"/>
    </location>
</feature>
<name>A0ABW7HAI9_9BURK</name>
<dbReference type="RefSeq" id="WP_394408547.1">
    <property type="nucleotide sequence ID" value="NZ_JBIGIC010000004.1"/>
</dbReference>
<feature type="coiled-coil region" evidence="1">
    <location>
        <begin position="371"/>
        <end position="398"/>
    </location>
</feature>
<gene>
    <name evidence="3" type="ORF">ACG04R_09215</name>
</gene>
<comment type="caution">
    <text evidence="3">The sequence shown here is derived from an EMBL/GenBank/DDBJ whole genome shotgun (WGS) entry which is preliminary data.</text>
</comment>
<keyword evidence="2" id="KW-0732">Signal</keyword>
<evidence type="ECO:0000313" key="4">
    <source>
        <dbReference type="Proteomes" id="UP001606134"/>
    </source>
</evidence>
<dbReference type="PANTHER" id="PTHR30203">
    <property type="entry name" value="OUTER MEMBRANE CATION EFFLUX PROTEIN"/>
    <property type="match status" value="1"/>
</dbReference>
<evidence type="ECO:0000256" key="2">
    <source>
        <dbReference type="SAM" id="SignalP"/>
    </source>
</evidence>
<feature type="chain" id="PRO_5045616620" evidence="2">
    <location>
        <begin position="23"/>
        <end position="410"/>
    </location>
</feature>